<dbReference type="RefSeq" id="WP_340328773.1">
    <property type="nucleotide sequence ID" value="NZ_JAZHOF010000002.1"/>
</dbReference>
<sequence>MQGLRGWMAGYETGDIECWETVWNDYCRELGPARAKRVVSELAGWIRVLRTESRRSIDCYPRPCRYMCRDECLALRLVGGCQKGLKPVACESACQLVGGSSIEELVKAAECLAGELAEAGLELEPIADEILAAMTERPAPSGLS</sequence>
<comment type="caution">
    <text evidence="1">The sequence shown here is derived from an EMBL/GenBank/DDBJ whole genome shotgun (WGS) entry which is preliminary data.</text>
</comment>
<dbReference type="AlphaFoldDB" id="A0AAW9RLB8"/>
<protein>
    <submittedName>
        <fullName evidence="1">Uncharacterized protein</fullName>
    </submittedName>
</protein>
<name>A0AAW9RLB8_9HYPH</name>
<evidence type="ECO:0000313" key="2">
    <source>
        <dbReference type="Proteomes" id="UP001378188"/>
    </source>
</evidence>
<dbReference type="Proteomes" id="UP001378188">
    <property type="component" value="Unassembled WGS sequence"/>
</dbReference>
<accession>A0AAW9RLB8</accession>
<keyword evidence="2" id="KW-1185">Reference proteome</keyword>
<reference evidence="1 2" key="1">
    <citation type="submission" date="2024-02" db="EMBL/GenBank/DDBJ databases">
        <title>Genome analysis and characterization of Microbaculum marinisediminis sp. nov., isolated from marine sediment.</title>
        <authorList>
            <person name="Du Z.-J."/>
            <person name="Ye Y.-Q."/>
            <person name="Zhang Z.-R."/>
            <person name="Yuan S.-M."/>
            <person name="Zhang X.-Y."/>
        </authorList>
    </citation>
    <scope>NUCLEOTIDE SEQUENCE [LARGE SCALE GENOMIC DNA]</scope>
    <source>
        <strain evidence="1 2">SDUM1044001</strain>
    </source>
</reference>
<dbReference type="EMBL" id="JAZHOF010000002">
    <property type="protein sequence ID" value="MEJ8571088.1"/>
    <property type="molecule type" value="Genomic_DNA"/>
</dbReference>
<evidence type="ECO:0000313" key="1">
    <source>
        <dbReference type="EMBL" id="MEJ8571088.1"/>
    </source>
</evidence>
<gene>
    <name evidence="1" type="ORF">V3328_06370</name>
</gene>
<proteinExistence type="predicted"/>
<organism evidence="1 2">
    <name type="scientific">Microbaculum marinum</name>
    <dbReference type="NCBI Taxonomy" id="1764581"/>
    <lineage>
        <taxon>Bacteria</taxon>
        <taxon>Pseudomonadati</taxon>
        <taxon>Pseudomonadota</taxon>
        <taxon>Alphaproteobacteria</taxon>
        <taxon>Hyphomicrobiales</taxon>
        <taxon>Tepidamorphaceae</taxon>
        <taxon>Microbaculum</taxon>
    </lineage>
</organism>